<organism evidence="2 3">
    <name type="scientific">Nocardia thailandica</name>
    <dbReference type="NCBI Taxonomy" id="257275"/>
    <lineage>
        <taxon>Bacteria</taxon>
        <taxon>Bacillati</taxon>
        <taxon>Actinomycetota</taxon>
        <taxon>Actinomycetes</taxon>
        <taxon>Mycobacteriales</taxon>
        <taxon>Nocardiaceae</taxon>
        <taxon>Nocardia</taxon>
    </lineage>
</organism>
<feature type="region of interest" description="Disordered" evidence="1">
    <location>
        <begin position="222"/>
        <end position="245"/>
    </location>
</feature>
<proteinExistence type="predicted"/>
<gene>
    <name evidence="2" type="ORF">ACFYTF_27000</name>
</gene>
<dbReference type="Proteomes" id="UP001601444">
    <property type="component" value="Unassembled WGS sequence"/>
</dbReference>
<evidence type="ECO:0000256" key="1">
    <source>
        <dbReference type="SAM" id="MobiDB-lite"/>
    </source>
</evidence>
<keyword evidence="3" id="KW-1185">Reference proteome</keyword>
<feature type="compositionally biased region" description="Polar residues" evidence="1">
    <location>
        <begin position="235"/>
        <end position="244"/>
    </location>
</feature>
<sequence length="317" mass="34430">MTEPTVPPGPAQRQGNALCRVQMLAAEQREIERAGPEMFLDGGGADPPVVVWQQRLTHLEAERVAAERAALLAGADPNWVEDARELGYRTASAADRAAVRQHPHRATGAQEFFLDMLEVDLWRLEWMAAMDAARTDRLASGRWAFADDPVTQRQFYTNMHLRQQRLTVLAAAAGVNQAEGQALWGASVEGIRRVHTVAIAALDDSALAREWNTYAATDPGLRVPPYVASDPDTGAPTSPQQATPPSVRDMLVTARSALHAEFVETALDRAATTGEAAAIAASVDAALGPRPETTWEPDPEPQIEAFPFREWGFGIDP</sequence>
<reference evidence="2 3" key="1">
    <citation type="submission" date="2024-10" db="EMBL/GenBank/DDBJ databases">
        <title>The Natural Products Discovery Center: Release of the First 8490 Sequenced Strains for Exploring Actinobacteria Biosynthetic Diversity.</title>
        <authorList>
            <person name="Kalkreuter E."/>
            <person name="Kautsar S.A."/>
            <person name="Yang D."/>
            <person name="Bader C.D."/>
            <person name="Teijaro C.N."/>
            <person name="Fluegel L."/>
            <person name="Davis C.M."/>
            <person name="Simpson J.R."/>
            <person name="Lauterbach L."/>
            <person name="Steele A.D."/>
            <person name="Gui C."/>
            <person name="Meng S."/>
            <person name="Li G."/>
            <person name="Viehrig K."/>
            <person name="Ye F."/>
            <person name="Su P."/>
            <person name="Kiefer A.F."/>
            <person name="Nichols A."/>
            <person name="Cepeda A.J."/>
            <person name="Yan W."/>
            <person name="Fan B."/>
            <person name="Jiang Y."/>
            <person name="Adhikari A."/>
            <person name="Zheng C.-J."/>
            <person name="Schuster L."/>
            <person name="Cowan T.M."/>
            <person name="Smanski M.J."/>
            <person name="Chevrette M.G."/>
            <person name="De Carvalho L.P.S."/>
            <person name="Shen B."/>
        </authorList>
    </citation>
    <scope>NUCLEOTIDE SEQUENCE [LARGE SCALE GENOMIC DNA]</scope>
    <source>
        <strain evidence="2 3">NPDC004045</strain>
    </source>
</reference>
<evidence type="ECO:0000313" key="2">
    <source>
        <dbReference type="EMBL" id="MFF0546489.1"/>
    </source>
</evidence>
<dbReference type="RefSeq" id="WP_387702831.1">
    <property type="nucleotide sequence ID" value="NZ_JBIAMX010000021.1"/>
</dbReference>
<dbReference type="EMBL" id="JBIAMX010000021">
    <property type="protein sequence ID" value="MFF0546489.1"/>
    <property type="molecule type" value="Genomic_DNA"/>
</dbReference>
<protein>
    <submittedName>
        <fullName evidence="2">Uncharacterized protein</fullName>
    </submittedName>
</protein>
<comment type="caution">
    <text evidence="2">The sequence shown here is derived from an EMBL/GenBank/DDBJ whole genome shotgun (WGS) entry which is preliminary data.</text>
</comment>
<accession>A0ABW6PVP3</accession>
<evidence type="ECO:0000313" key="3">
    <source>
        <dbReference type="Proteomes" id="UP001601444"/>
    </source>
</evidence>
<name>A0ABW6PVP3_9NOCA</name>